<dbReference type="GO" id="GO:0008422">
    <property type="term" value="F:beta-glucosidase activity"/>
    <property type="evidence" value="ECO:0007669"/>
    <property type="project" value="TreeGrafter"/>
</dbReference>
<dbReference type="PROSITE" id="PS51257">
    <property type="entry name" value="PROKAR_LIPOPROTEIN"/>
    <property type="match status" value="1"/>
</dbReference>
<evidence type="ECO:0000256" key="4">
    <source>
        <dbReference type="ARBA" id="ARBA00023277"/>
    </source>
</evidence>
<organism evidence="9 10">
    <name type="scientific">Fistulifera solaris</name>
    <name type="common">Oleaginous diatom</name>
    <dbReference type="NCBI Taxonomy" id="1519565"/>
    <lineage>
        <taxon>Eukaryota</taxon>
        <taxon>Sar</taxon>
        <taxon>Stramenopiles</taxon>
        <taxon>Ochrophyta</taxon>
        <taxon>Bacillariophyta</taxon>
        <taxon>Bacillariophyceae</taxon>
        <taxon>Bacillariophycidae</taxon>
        <taxon>Naviculales</taxon>
        <taxon>Naviculaceae</taxon>
        <taxon>Fistulifera</taxon>
    </lineage>
</organism>
<dbReference type="OrthoDB" id="1887033at2759"/>
<dbReference type="InterPro" id="IPR050386">
    <property type="entry name" value="Glycosyl_hydrolase_5"/>
</dbReference>
<dbReference type="InterPro" id="IPR001547">
    <property type="entry name" value="Glyco_hydro_5"/>
</dbReference>
<comment type="similarity">
    <text evidence="1">Belongs to the glycosyl hydrolase 5 (cellulase A) family.</text>
</comment>
<accession>A0A1Z5JTF0</accession>
<keyword evidence="4" id="KW-0119">Carbohydrate metabolism</keyword>
<dbReference type="PANTHER" id="PTHR31297">
    <property type="entry name" value="GLUCAN ENDO-1,6-BETA-GLUCOSIDASE B"/>
    <property type="match status" value="1"/>
</dbReference>
<evidence type="ECO:0000259" key="8">
    <source>
        <dbReference type="PROSITE" id="PS51175"/>
    </source>
</evidence>
<dbReference type="GO" id="GO:0030246">
    <property type="term" value="F:carbohydrate binding"/>
    <property type="evidence" value="ECO:0007669"/>
    <property type="project" value="InterPro"/>
</dbReference>
<sequence>MKLALIAICFLSSFACFAQANCGESPPSPPTNLIASPTAGTLRIDATQYCESSGTRIEKTNQGEPYVGFLDPNDWMAFDVDLPTAGSYQVTYSVASMTGKGAFQLEQLGGSTVYGSITSVPSTGSWYSFATVAHIVQLPQGKQALAVAIRQGEFNLNWIELKKISSDAPDNTVPHAACRADEYVQISLGRTNRVSAVDYCDARGVQRKTSQNGGYYVSRVDANDFVAYNIEVPKSDLYRISYRVASKDGSGGLVVEVYDQSSIKTVSKQVNVPSTGGWQKWATVSHTVYLSQGKNILVIRGKGSGWNFKSMDIGLGAVSPSPPEANPVPVSPPAMFPIPAPVPAPVATPVRAPVSSTPNKGFVRADGKRIVDGSGNNLILRGQGLGGWMLQEPYQMLTVEAAPKGQWQMFQKIEQTVGTAGLEQYHRAWLDNWCTYEDVKELKASGFNSIRVALHYNLFTLPIEDEPVRGRDTWIQDGFDRLDLLLEWCQREKIYLILDLHAAPGGQGRNSAINDYDDSKPSMWEDEENVRKSIALWVKWAARYKDNTWIAGYDLLNEPNWGFEPGHLNGCSEQTNKPLKNFYDRAIEAIRKVDKNHIIYINGNCWGNNHKGMWPFADNNIALSLHRYWIENTDASIKEFLDMREKYNVPLWMGESGENDNNWYKGAVQLLERHNIGWAWWTWKKLQSASGSYSIDPPAQYQTLVDYWAYGGTKPANAMETLMELAGNAKLKNCIRNDEAITALTGI</sequence>
<dbReference type="PROSITE" id="PS51175">
    <property type="entry name" value="CBM6"/>
    <property type="match status" value="2"/>
</dbReference>
<feature type="domain" description="CBM6" evidence="8">
    <location>
        <begin position="42"/>
        <end position="162"/>
    </location>
</feature>
<dbReference type="Pfam" id="PF03422">
    <property type="entry name" value="CBM_6"/>
    <property type="match status" value="2"/>
</dbReference>
<dbReference type="InParanoid" id="A0A1Z5JTF0"/>
<evidence type="ECO:0000256" key="7">
    <source>
        <dbReference type="SAM" id="SignalP"/>
    </source>
</evidence>
<dbReference type="SMART" id="SM00606">
    <property type="entry name" value="CBD_IV"/>
    <property type="match status" value="2"/>
</dbReference>
<keyword evidence="3" id="KW-0378">Hydrolase</keyword>
<evidence type="ECO:0000256" key="6">
    <source>
        <dbReference type="ARBA" id="ARBA00023326"/>
    </source>
</evidence>
<dbReference type="InterPro" id="IPR008979">
    <property type="entry name" value="Galactose-bd-like_sf"/>
</dbReference>
<comment type="caution">
    <text evidence="9">The sequence shown here is derived from an EMBL/GenBank/DDBJ whole genome shotgun (WGS) entry which is preliminary data.</text>
</comment>
<dbReference type="Gene3D" id="3.20.20.80">
    <property type="entry name" value="Glycosidases"/>
    <property type="match status" value="1"/>
</dbReference>
<dbReference type="EMBL" id="BDSP01000113">
    <property type="protein sequence ID" value="GAX17146.1"/>
    <property type="molecule type" value="Genomic_DNA"/>
</dbReference>
<keyword evidence="2 7" id="KW-0732">Signal</keyword>
<dbReference type="Pfam" id="PF00150">
    <property type="entry name" value="Cellulase"/>
    <property type="match status" value="1"/>
</dbReference>
<keyword evidence="6" id="KW-0624">Polysaccharide degradation</keyword>
<keyword evidence="10" id="KW-1185">Reference proteome</keyword>
<dbReference type="PANTHER" id="PTHR31297:SF41">
    <property type="entry name" value="ENDOGLUCANASE, PUTATIVE (AFU_ORTHOLOGUE AFUA_5G01830)-RELATED"/>
    <property type="match status" value="1"/>
</dbReference>
<gene>
    <name evidence="9" type="ORF">FisN_6Lh446</name>
</gene>
<dbReference type="InterPro" id="IPR017853">
    <property type="entry name" value="GH"/>
</dbReference>
<feature type="signal peptide" evidence="7">
    <location>
        <begin position="1"/>
        <end position="20"/>
    </location>
</feature>
<feature type="chain" id="PRO_5013232847" description="CBM6 domain-containing protein" evidence="7">
    <location>
        <begin position="21"/>
        <end position="747"/>
    </location>
</feature>
<evidence type="ECO:0000256" key="5">
    <source>
        <dbReference type="ARBA" id="ARBA00023295"/>
    </source>
</evidence>
<dbReference type="SUPFAM" id="SSF51445">
    <property type="entry name" value="(Trans)glycosidases"/>
    <property type="match status" value="1"/>
</dbReference>
<dbReference type="InterPro" id="IPR006584">
    <property type="entry name" value="Cellulose-bd_IV"/>
</dbReference>
<proteinExistence type="inferred from homology"/>
<dbReference type="Gene3D" id="2.60.120.260">
    <property type="entry name" value="Galactose-binding domain-like"/>
    <property type="match status" value="2"/>
</dbReference>
<evidence type="ECO:0000313" key="9">
    <source>
        <dbReference type="EMBL" id="GAX17146.1"/>
    </source>
</evidence>
<feature type="domain" description="CBM6" evidence="8">
    <location>
        <begin position="192"/>
        <end position="314"/>
    </location>
</feature>
<evidence type="ECO:0000256" key="3">
    <source>
        <dbReference type="ARBA" id="ARBA00022801"/>
    </source>
</evidence>
<evidence type="ECO:0000256" key="2">
    <source>
        <dbReference type="ARBA" id="ARBA00022729"/>
    </source>
</evidence>
<dbReference type="GO" id="GO:0009251">
    <property type="term" value="P:glucan catabolic process"/>
    <property type="evidence" value="ECO:0007669"/>
    <property type="project" value="TreeGrafter"/>
</dbReference>
<reference evidence="9 10" key="1">
    <citation type="journal article" date="2015" name="Plant Cell">
        <title>Oil accumulation by the oleaginous diatom Fistulifera solaris as revealed by the genome and transcriptome.</title>
        <authorList>
            <person name="Tanaka T."/>
            <person name="Maeda Y."/>
            <person name="Veluchamy A."/>
            <person name="Tanaka M."/>
            <person name="Abida H."/>
            <person name="Marechal E."/>
            <person name="Bowler C."/>
            <person name="Muto M."/>
            <person name="Sunaga Y."/>
            <person name="Tanaka M."/>
            <person name="Yoshino T."/>
            <person name="Taniguchi T."/>
            <person name="Fukuda Y."/>
            <person name="Nemoto M."/>
            <person name="Matsumoto M."/>
            <person name="Wong P.S."/>
            <person name="Aburatani S."/>
            <person name="Fujibuchi W."/>
        </authorList>
    </citation>
    <scope>NUCLEOTIDE SEQUENCE [LARGE SCALE GENOMIC DNA]</scope>
    <source>
        <strain evidence="9 10">JPCC DA0580</strain>
    </source>
</reference>
<keyword evidence="5" id="KW-0326">Glycosidase</keyword>
<protein>
    <recommendedName>
        <fullName evidence="8">CBM6 domain-containing protein</fullName>
    </recommendedName>
</protein>
<dbReference type="Proteomes" id="UP000198406">
    <property type="component" value="Unassembled WGS sequence"/>
</dbReference>
<dbReference type="InterPro" id="IPR005084">
    <property type="entry name" value="CBM6"/>
</dbReference>
<dbReference type="SUPFAM" id="SSF49785">
    <property type="entry name" value="Galactose-binding domain-like"/>
    <property type="match status" value="2"/>
</dbReference>
<evidence type="ECO:0000256" key="1">
    <source>
        <dbReference type="ARBA" id="ARBA00005641"/>
    </source>
</evidence>
<dbReference type="GO" id="GO:0005576">
    <property type="term" value="C:extracellular region"/>
    <property type="evidence" value="ECO:0007669"/>
    <property type="project" value="TreeGrafter"/>
</dbReference>
<evidence type="ECO:0000313" key="10">
    <source>
        <dbReference type="Proteomes" id="UP000198406"/>
    </source>
</evidence>
<dbReference type="CDD" id="cd04080">
    <property type="entry name" value="CBM6_cellulase-like"/>
    <property type="match status" value="2"/>
</dbReference>
<name>A0A1Z5JTF0_FISSO</name>
<dbReference type="GO" id="GO:0009986">
    <property type="term" value="C:cell surface"/>
    <property type="evidence" value="ECO:0007669"/>
    <property type="project" value="TreeGrafter"/>
</dbReference>
<dbReference type="AlphaFoldDB" id="A0A1Z5JTF0"/>